<feature type="repeat" description="TPR" evidence="3">
    <location>
        <begin position="194"/>
        <end position="227"/>
    </location>
</feature>
<dbReference type="EMBL" id="WKKI01000002">
    <property type="protein sequence ID" value="MRX70986.1"/>
    <property type="molecule type" value="Genomic_DNA"/>
</dbReference>
<keyword evidence="5" id="KW-1185">Reference proteome</keyword>
<dbReference type="InterPro" id="IPR011990">
    <property type="entry name" value="TPR-like_helical_dom_sf"/>
</dbReference>
<dbReference type="InterPro" id="IPR019734">
    <property type="entry name" value="TPR_rpt"/>
</dbReference>
<dbReference type="Pfam" id="PF13181">
    <property type="entry name" value="TPR_8"/>
    <property type="match status" value="1"/>
</dbReference>
<reference evidence="4 5" key="1">
    <citation type="submission" date="2019-11" db="EMBL/GenBank/DDBJ databases">
        <title>Bacillus lacus genome.</title>
        <authorList>
            <person name="Allen C.J."/>
            <person name="Newman J.D."/>
        </authorList>
    </citation>
    <scope>NUCLEOTIDE SEQUENCE [LARGE SCALE GENOMIC DNA]</scope>
    <source>
        <strain evidence="4 5">KCTC 33946</strain>
    </source>
</reference>
<dbReference type="PROSITE" id="PS50005">
    <property type="entry name" value="TPR"/>
    <property type="match status" value="2"/>
</dbReference>
<proteinExistence type="predicted"/>
<dbReference type="OrthoDB" id="2080803at2"/>
<dbReference type="PANTHER" id="PTHR45586">
    <property type="entry name" value="TPR REPEAT-CONTAINING PROTEIN PA4667"/>
    <property type="match status" value="1"/>
</dbReference>
<accession>A0A7X2LX74</accession>
<protein>
    <submittedName>
        <fullName evidence="4">Tetratricopeptide repeat protein</fullName>
    </submittedName>
</protein>
<dbReference type="Pfam" id="PF13429">
    <property type="entry name" value="TPR_15"/>
    <property type="match status" value="1"/>
</dbReference>
<dbReference type="SUPFAM" id="SSF48452">
    <property type="entry name" value="TPR-like"/>
    <property type="match status" value="2"/>
</dbReference>
<organism evidence="4 5">
    <name type="scientific">Metabacillus lacus</name>
    <dbReference type="NCBI Taxonomy" id="1983721"/>
    <lineage>
        <taxon>Bacteria</taxon>
        <taxon>Bacillati</taxon>
        <taxon>Bacillota</taxon>
        <taxon>Bacilli</taxon>
        <taxon>Bacillales</taxon>
        <taxon>Bacillaceae</taxon>
        <taxon>Metabacillus</taxon>
    </lineage>
</organism>
<keyword evidence="1" id="KW-0677">Repeat</keyword>
<keyword evidence="2 3" id="KW-0802">TPR repeat</keyword>
<gene>
    <name evidence="4" type="ORF">GJU40_02235</name>
</gene>
<dbReference type="Proteomes" id="UP000448867">
    <property type="component" value="Unassembled WGS sequence"/>
</dbReference>
<evidence type="ECO:0000256" key="2">
    <source>
        <dbReference type="ARBA" id="ARBA00022803"/>
    </source>
</evidence>
<evidence type="ECO:0000256" key="3">
    <source>
        <dbReference type="PROSITE-ProRule" id="PRU00339"/>
    </source>
</evidence>
<dbReference type="AlphaFoldDB" id="A0A7X2LX74"/>
<evidence type="ECO:0000256" key="1">
    <source>
        <dbReference type="ARBA" id="ARBA00022737"/>
    </source>
</evidence>
<feature type="repeat" description="TPR" evidence="3">
    <location>
        <begin position="397"/>
        <end position="430"/>
    </location>
</feature>
<dbReference type="Pfam" id="PF14559">
    <property type="entry name" value="TPR_19"/>
    <property type="match status" value="1"/>
</dbReference>
<dbReference type="PANTHER" id="PTHR45586:SF15">
    <property type="entry name" value="TPR REPEAT-CONTAINING PROTEIN YPIA"/>
    <property type="match status" value="1"/>
</dbReference>
<evidence type="ECO:0000313" key="5">
    <source>
        <dbReference type="Proteomes" id="UP000448867"/>
    </source>
</evidence>
<comment type="caution">
    <text evidence="4">The sequence shown here is derived from an EMBL/GenBank/DDBJ whole genome shotgun (WGS) entry which is preliminary data.</text>
</comment>
<dbReference type="SMART" id="SM00028">
    <property type="entry name" value="TPR"/>
    <property type="match status" value="8"/>
</dbReference>
<sequence>MQDGFKRKLSSISCIDAREGARTLKEELNYAIDLVEKGQVEQGLNLLLSIESNLHDEEKYYLAEKYFEWGNTERALSIVEDLHELYPDETDISLFLADLFIDSDKEDEAITVLNSISPTEQGYPQALLLLADLYQMQGLNEVSERKLQEAKKLLPNEPIIDFALGEFYFHKADYKKAYGYYEEVLKEASVLAGISIHQRLAESLSLTGSFEEALPFYEKAAEEQPDLQTLFGYGFTAMQGGFYGTAISQFQALKEMDPQYTSLYLHLAKAYEHEGMLKESLQTVKEGLSEDEFNKELYLYGGKIALKAQRPEEAEALLREAVALDPGHVEAIITLTNILLVEEKFEDVADVLNETAKYGEEDPQFDWNMAKAQYHLENYSDALNLYQTAYNSFKDNQAFLIEYAFLLMEEGDRKEAKKLFDKVLAEDPANVEIQEIVMQLEDEFSLE</sequence>
<dbReference type="Gene3D" id="1.25.40.10">
    <property type="entry name" value="Tetratricopeptide repeat domain"/>
    <property type="match status" value="4"/>
</dbReference>
<dbReference type="InterPro" id="IPR051012">
    <property type="entry name" value="CellSynth/LPSAsmb/PSIAsmb"/>
</dbReference>
<evidence type="ECO:0000313" key="4">
    <source>
        <dbReference type="EMBL" id="MRX70986.1"/>
    </source>
</evidence>
<name>A0A7X2LX74_9BACI</name>